<evidence type="ECO:0000256" key="1">
    <source>
        <dbReference type="SAM" id="Phobius"/>
    </source>
</evidence>
<dbReference type="Proteomes" id="UP001059617">
    <property type="component" value="Chromosome"/>
</dbReference>
<dbReference type="RefSeq" id="WP_259859095.1">
    <property type="nucleotide sequence ID" value="NZ_BAAAST010000002.1"/>
</dbReference>
<gene>
    <name evidence="2" type="ORF">Dfulv_40445</name>
</gene>
<keyword evidence="1" id="KW-1133">Transmembrane helix</keyword>
<sequence length="232" mass="25635">MRKMFTVAEMALREIGRRRGVLAILLLLPLAFYLTRRSDHIGQSIRFVFLGLSWAMSTAALFAASAARSMEPRLRLGGYRGWQLVLGRLGALWGLGAVISVPYFLLVRFDQRDVRHTSIALVMALLVLIAPLFGVLLAAVLPRELEGTLVLLLVVGLQMMMDPSGDASKLLPFWFSREIGTYAIDLTDSGFLFRGLVHAAVTLTVLVVALGIASGIRLRRRRHFRFAAAGSR</sequence>
<keyword evidence="3" id="KW-1185">Reference proteome</keyword>
<evidence type="ECO:0000313" key="2">
    <source>
        <dbReference type="EMBL" id="UWP81331.1"/>
    </source>
</evidence>
<protein>
    <recommendedName>
        <fullName evidence="4">MoeX5</fullName>
    </recommendedName>
</protein>
<evidence type="ECO:0000313" key="3">
    <source>
        <dbReference type="Proteomes" id="UP001059617"/>
    </source>
</evidence>
<organism evidence="2 3">
    <name type="scientific">Dactylosporangium fulvum</name>
    <dbReference type="NCBI Taxonomy" id="53359"/>
    <lineage>
        <taxon>Bacteria</taxon>
        <taxon>Bacillati</taxon>
        <taxon>Actinomycetota</taxon>
        <taxon>Actinomycetes</taxon>
        <taxon>Micromonosporales</taxon>
        <taxon>Micromonosporaceae</taxon>
        <taxon>Dactylosporangium</taxon>
    </lineage>
</organism>
<reference evidence="2" key="2">
    <citation type="submission" date="2022-09" db="EMBL/GenBank/DDBJ databases">
        <title>Biosynthetic gene clusters of Dactylosporangioum fulvum.</title>
        <authorList>
            <person name="Caradec T."/>
        </authorList>
    </citation>
    <scope>NUCLEOTIDE SEQUENCE</scope>
    <source>
        <strain evidence="2">NRRL B-16292</strain>
    </source>
</reference>
<reference evidence="2" key="1">
    <citation type="submission" date="2021-04" db="EMBL/GenBank/DDBJ databases">
        <authorList>
            <person name="Hartkoorn R.C."/>
            <person name="Beaudoing E."/>
            <person name="Hot D."/>
        </authorList>
    </citation>
    <scope>NUCLEOTIDE SEQUENCE</scope>
    <source>
        <strain evidence="2">NRRL B-16292</strain>
    </source>
</reference>
<dbReference type="EMBL" id="CP073720">
    <property type="protein sequence ID" value="UWP81331.1"/>
    <property type="molecule type" value="Genomic_DNA"/>
</dbReference>
<accession>A0ABY5VWW3</accession>
<proteinExistence type="predicted"/>
<feature type="transmembrane region" description="Helical" evidence="1">
    <location>
        <begin position="85"/>
        <end position="106"/>
    </location>
</feature>
<feature type="transmembrane region" description="Helical" evidence="1">
    <location>
        <begin position="47"/>
        <end position="64"/>
    </location>
</feature>
<feature type="transmembrane region" description="Helical" evidence="1">
    <location>
        <begin position="196"/>
        <end position="216"/>
    </location>
</feature>
<feature type="transmembrane region" description="Helical" evidence="1">
    <location>
        <begin position="118"/>
        <end position="141"/>
    </location>
</feature>
<keyword evidence="1" id="KW-0472">Membrane</keyword>
<keyword evidence="1" id="KW-0812">Transmembrane</keyword>
<evidence type="ECO:0008006" key="4">
    <source>
        <dbReference type="Google" id="ProtNLM"/>
    </source>
</evidence>
<name>A0ABY5VWW3_9ACTN</name>